<accession>A0ABT3CX20</accession>
<dbReference type="Proteomes" id="UP001300692">
    <property type="component" value="Unassembled WGS sequence"/>
</dbReference>
<dbReference type="SUPFAM" id="SSF56935">
    <property type="entry name" value="Porins"/>
    <property type="match status" value="1"/>
</dbReference>
<dbReference type="InterPro" id="IPR036942">
    <property type="entry name" value="Beta-barrel_TonB_sf"/>
</dbReference>
<reference evidence="6 7" key="1">
    <citation type="submission" date="2022-10" db="EMBL/GenBank/DDBJ databases">
        <title>Comparative genomics and taxonomic characterization of three novel marine species of genus Reichenbachiella exhibiting antioxidant and polysaccharide degradation activities.</title>
        <authorList>
            <person name="Muhammad N."/>
            <person name="Lee Y.-J."/>
            <person name="Ko J."/>
            <person name="Kim S.-G."/>
        </authorList>
    </citation>
    <scope>NUCLEOTIDE SEQUENCE [LARGE SCALE GENOMIC DNA]</scope>
    <source>
        <strain evidence="6 7">ABR2-5</strain>
    </source>
</reference>
<evidence type="ECO:0000256" key="1">
    <source>
        <dbReference type="ARBA" id="ARBA00004442"/>
    </source>
</evidence>
<sequence length="802" mass="89783">MKKVVTLLLGIIAAMLSLHVQAQTQTVKGQIIDVQSEYPLIGASIQLIGSDPLIGTITDIEGNFKLNNIPIGRQSFAVTYVGYKSITLPNVLVTMGKEVVLQIKLEESVEKLDEVVVTAGADKDLPINELAKVSARTFSLEEVTRFSGGRNDVARLATSFAGVSAPNDSRNDIVVRGNSPTGLLWRLNGLPIATTNHFATLGTTGGPVNALNTNMLRTSDFLTGAFPAEYGNANAAVFDVNFRNGNADNYEFTAQMSVFSGVEAMAEGPISRKNGSSFLISYRYGLAQFAATGTSAIPVYQDLSFKLNLGDSPLGRFEIFGMGGLSSIDFHGDEIDEDDLFANPNEDAFIDNDLGMLGVTHTGRLSKTAYIKSAIGVSTYSNQYFQDNLIRNAAGQQIDAYRSVNNENRESRVSLTSQLNKKFNARWSLRAGFLTELYLPNFFTESRDNQPEVPDNDGDGIPDYFLLYRDFEESYSVSQVFAQAEYKVSDRLSTTFGLHSQYHDYTESTVLEPRAAISYELLNQQRISFAYGLHAQAIPSPVLFLEEEQADGSYRRTNDQLDFMKSHHFVLGYDRQLGTDWRLKTELYYQYLYDVPVESTPSSYSVLNEGADFVFENKGSLVNEGTGSNYGLELTLEKFFSHGYYLLLTTSIYDSEYKGSDDVTRSTAFNNHFVFNTLFGKEWKFGSQSQHAWTFDTKLTTAGGQRYTAIDLDATRQNNGEEVRFDNQAFEEQLGNYFRWDVKFGVRLNSAKRDISHQFFIDLLNVTNRKNEFVKRYNEVTDDINLVEQTGFFPDVMYRINF</sequence>
<evidence type="ECO:0000256" key="4">
    <source>
        <dbReference type="SAM" id="SignalP"/>
    </source>
</evidence>
<evidence type="ECO:0000313" key="7">
    <source>
        <dbReference type="Proteomes" id="UP001300692"/>
    </source>
</evidence>
<evidence type="ECO:0000259" key="5">
    <source>
        <dbReference type="Pfam" id="PF07715"/>
    </source>
</evidence>
<keyword evidence="6" id="KW-0675">Receptor</keyword>
<evidence type="ECO:0000256" key="2">
    <source>
        <dbReference type="ARBA" id="ARBA00023136"/>
    </source>
</evidence>
<dbReference type="InterPro" id="IPR012910">
    <property type="entry name" value="Plug_dom"/>
</dbReference>
<dbReference type="RefSeq" id="WP_264139078.1">
    <property type="nucleotide sequence ID" value="NZ_JAOYOD010000001.1"/>
</dbReference>
<evidence type="ECO:0000313" key="6">
    <source>
        <dbReference type="EMBL" id="MCV9388241.1"/>
    </source>
</evidence>
<dbReference type="EMBL" id="JAOYOD010000001">
    <property type="protein sequence ID" value="MCV9388241.1"/>
    <property type="molecule type" value="Genomic_DNA"/>
</dbReference>
<keyword evidence="4" id="KW-0732">Signal</keyword>
<dbReference type="Gene3D" id="2.60.40.1120">
    <property type="entry name" value="Carboxypeptidase-like, regulatory domain"/>
    <property type="match status" value="1"/>
</dbReference>
<name>A0ABT3CX20_9BACT</name>
<dbReference type="SUPFAM" id="SSF49464">
    <property type="entry name" value="Carboxypeptidase regulatory domain-like"/>
    <property type="match status" value="1"/>
</dbReference>
<organism evidence="6 7">
    <name type="scientific">Reichenbachiella ulvae</name>
    <dbReference type="NCBI Taxonomy" id="2980104"/>
    <lineage>
        <taxon>Bacteria</taxon>
        <taxon>Pseudomonadati</taxon>
        <taxon>Bacteroidota</taxon>
        <taxon>Cytophagia</taxon>
        <taxon>Cytophagales</taxon>
        <taxon>Reichenbachiellaceae</taxon>
        <taxon>Reichenbachiella</taxon>
    </lineage>
</organism>
<feature type="chain" id="PRO_5045563984" evidence="4">
    <location>
        <begin position="23"/>
        <end position="802"/>
    </location>
</feature>
<dbReference type="Pfam" id="PF13715">
    <property type="entry name" value="CarbopepD_reg_2"/>
    <property type="match status" value="1"/>
</dbReference>
<protein>
    <submittedName>
        <fullName evidence="6">TonB-dependent receptor</fullName>
    </submittedName>
</protein>
<dbReference type="Gene3D" id="2.40.170.20">
    <property type="entry name" value="TonB-dependent receptor, beta-barrel domain"/>
    <property type="match status" value="1"/>
</dbReference>
<dbReference type="InterPro" id="IPR008969">
    <property type="entry name" value="CarboxyPept-like_regulatory"/>
</dbReference>
<comment type="subcellular location">
    <subcellularLocation>
        <location evidence="1">Cell outer membrane</location>
    </subcellularLocation>
</comment>
<dbReference type="Gene3D" id="2.170.130.10">
    <property type="entry name" value="TonB-dependent receptor, plug domain"/>
    <property type="match status" value="1"/>
</dbReference>
<proteinExistence type="predicted"/>
<feature type="domain" description="TonB-dependent receptor plug" evidence="5">
    <location>
        <begin position="141"/>
        <end position="235"/>
    </location>
</feature>
<comment type="caution">
    <text evidence="6">The sequence shown here is derived from an EMBL/GenBank/DDBJ whole genome shotgun (WGS) entry which is preliminary data.</text>
</comment>
<keyword evidence="3" id="KW-0998">Cell outer membrane</keyword>
<gene>
    <name evidence="6" type="ORF">N7U62_16280</name>
</gene>
<feature type="signal peptide" evidence="4">
    <location>
        <begin position="1"/>
        <end position="22"/>
    </location>
</feature>
<dbReference type="Pfam" id="PF07715">
    <property type="entry name" value="Plug"/>
    <property type="match status" value="1"/>
</dbReference>
<evidence type="ECO:0000256" key="3">
    <source>
        <dbReference type="ARBA" id="ARBA00023237"/>
    </source>
</evidence>
<keyword evidence="2" id="KW-0472">Membrane</keyword>
<keyword evidence="7" id="KW-1185">Reference proteome</keyword>
<dbReference type="InterPro" id="IPR037066">
    <property type="entry name" value="Plug_dom_sf"/>
</dbReference>